<dbReference type="GO" id="GO:0004519">
    <property type="term" value="F:endonuclease activity"/>
    <property type="evidence" value="ECO:0007669"/>
    <property type="project" value="UniProtKB-KW"/>
</dbReference>
<evidence type="ECO:0000313" key="3">
    <source>
        <dbReference type="Proteomes" id="UP000267536"/>
    </source>
</evidence>
<comment type="caution">
    <text evidence="2">The sequence shown here is derived from an EMBL/GenBank/DDBJ whole genome shotgun (WGS) entry which is preliminary data.</text>
</comment>
<keyword evidence="2" id="KW-0378">Hydrolase</keyword>
<dbReference type="OrthoDB" id="5196645at2"/>
<accession>A0A3N4GUC1</accession>
<proteinExistence type="predicted"/>
<keyword evidence="2" id="KW-0255">Endonuclease</keyword>
<feature type="domain" description="GmrSD restriction endonucleases C-terminal" evidence="1">
    <location>
        <begin position="77"/>
        <end position="215"/>
    </location>
</feature>
<sequence length="221" mass="23832">MLLLAVVVTAVAVAVTVQLDRGAPDAAVHADARRALQSLSRMTVVSHRPDRGDYQRSAFGVAWTDAVSVTGGHNGCDTRNDILMRDLSDVAVGSVRSCPKAVLTGEFRSPYTGATVLFRRERSAIAVQIDHIVPLSLSWDLGAWSWSAQRRVEFANDPANLVAVDAASNQAKGDGEPAVWMPPLRAFHCRYSIQFVAVADAYRLAVDAASRQVLTEVLDSC</sequence>
<dbReference type="Proteomes" id="UP000267536">
    <property type="component" value="Unassembled WGS sequence"/>
</dbReference>
<dbReference type="PANTHER" id="PTHR24094:SF15">
    <property type="entry name" value="AMP-DEPENDENT SYNTHETASE_LIGASE DOMAIN-CONTAINING PROTEIN-RELATED"/>
    <property type="match status" value="1"/>
</dbReference>
<organism evidence="2 3">
    <name type="scientific">Gordonia oryzae</name>
    <dbReference type="NCBI Taxonomy" id="2487349"/>
    <lineage>
        <taxon>Bacteria</taxon>
        <taxon>Bacillati</taxon>
        <taxon>Actinomycetota</taxon>
        <taxon>Actinomycetes</taxon>
        <taxon>Mycobacteriales</taxon>
        <taxon>Gordoniaceae</taxon>
        <taxon>Gordonia</taxon>
    </lineage>
</organism>
<dbReference type="InterPro" id="IPR011089">
    <property type="entry name" value="GmrSD_C"/>
</dbReference>
<gene>
    <name evidence="2" type="ORF">EF294_09340</name>
</gene>
<dbReference type="Pfam" id="PF07510">
    <property type="entry name" value="GmrSD_C"/>
    <property type="match status" value="1"/>
</dbReference>
<keyword evidence="2" id="KW-0540">Nuclease</keyword>
<dbReference type="EMBL" id="RKMH01000006">
    <property type="protein sequence ID" value="RPA62210.1"/>
    <property type="molecule type" value="Genomic_DNA"/>
</dbReference>
<dbReference type="AlphaFoldDB" id="A0A3N4GUC1"/>
<reference evidence="2 3" key="1">
    <citation type="submission" date="2018-11" db="EMBL/GenBank/DDBJ databases">
        <title>Draft genome sequence of Gordonia sp. RS15-1S isolated from rice stems.</title>
        <authorList>
            <person name="Muangham S."/>
        </authorList>
    </citation>
    <scope>NUCLEOTIDE SEQUENCE [LARGE SCALE GENOMIC DNA]</scope>
    <source>
        <strain evidence="2 3">RS15-1S</strain>
    </source>
</reference>
<evidence type="ECO:0000259" key="1">
    <source>
        <dbReference type="Pfam" id="PF07510"/>
    </source>
</evidence>
<evidence type="ECO:0000313" key="2">
    <source>
        <dbReference type="EMBL" id="RPA62210.1"/>
    </source>
</evidence>
<name>A0A3N4GUC1_9ACTN</name>
<protein>
    <submittedName>
        <fullName evidence="2">HNH endonuclease</fullName>
    </submittedName>
</protein>
<keyword evidence="3" id="KW-1185">Reference proteome</keyword>
<dbReference type="PANTHER" id="PTHR24094">
    <property type="entry name" value="SECRETED PROTEIN"/>
    <property type="match status" value="1"/>
</dbReference>